<keyword evidence="2" id="KW-0812">Transmembrane</keyword>
<dbReference type="Proteomes" id="UP000236161">
    <property type="component" value="Unassembled WGS sequence"/>
</dbReference>
<dbReference type="AlphaFoldDB" id="A0A2I0A1V0"/>
<dbReference type="PANTHER" id="PTHR33735">
    <property type="entry name" value="EXPRESSED PROTEIN"/>
    <property type="match status" value="1"/>
</dbReference>
<accession>A0A2I0A1V0</accession>
<dbReference type="PANTHER" id="PTHR33735:SF2">
    <property type="entry name" value="OS09G0468900 PROTEIN"/>
    <property type="match status" value="1"/>
</dbReference>
<dbReference type="EMBL" id="KZ452037">
    <property type="protein sequence ID" value="PKA49515.1"/>
    <property type="molecule type" value="Genomic_DNA"/>
</dbReference>
<keyword evidence="4" id="KW-1185">Reference proteome</keyword>
<organism evidence="3 4">
    <name type="scientific">Apostasia shenzhenica</name>
    <dbReference type="NCBI Taxonomy" id="1088818"/>
    <lineage>
        <taxon>Eukaryota</taxon>
        <taxon>Viridiplantae</taxon>
        <taxon>Streptophyta</taxon>
        <taxon>Embryophyta</taxon>
        <taxon>Tracheophyta</taxon>
        <taxon>Spermatophyta</taxon>
        <taxon>Magnoliopsida</taxon>
        <taxon>Liliopsida</taxon>
        <taxon>Asparagales</taxon>
        <taxon>Orchidaceae</taxon>
        <taxon>Apostasioideae</taxon>
        <taxon>Apostasia</taxon>
    </lineage>
</organism>
<name>A0A2I0A1V0_9ASPA</name>
<feature type="compositionally biased region" description="Polar residues" evidence="1">
    <location>
        <begin position="152"/>
        <end position="164"/>
    </location>
</feature>
<dbReference type="OrthoDB" id="676612at2759"/>
<evidence type="ECO:0000313" key="4">
    <source>
        <dbReference type="Proteomes" id="UP000236161"/>
    </source>
</evidence>
<evidence type="ECO:0000256" key="1">
    <source>
        <dbReference type="SAM" id="MobiDB-lite"/>
    </source>
</evidence>
<keyword evidence="2" id="KW-0472">Membrane</keyword>
<reference evidence="3 4" key="1">
    <citation type="journal article" date="2017" name="Nature">
        <title>The Apostasia genome and the evolution of orchids.</title>
        <authorList>
            <person name="Zhang G.Q."/>
            <person name="Liu K.W."/>
            <person name="Li Z."/>
            <person name="Lohaus R."/>
            <person name="Hsiao Y.Y."/>
            <person name="Niu S.C."/>
            <person name="Wang J.Y."/>
            <person name="Lin Y.C."/>
            <person name="Xu Q."/>
            <person name="Chen L.J."/>
            <person name="Yoshida K."/>
            <person name="Fujiwara S."/>
            <person name="Wang Z.W."/>
            <person name="Zhang Y.Q."/>
            <person name="Mitsuda N."/>
            <person name="Wang M."/>
            <person name="Liu G.H."/>
            <person name="Pecoraro L."/>
            <person name="Huang H.X."/>
            <person name="Xiao X.J."/>
            <person name="Lin M."/>
            <person name="Wu X.Y."/>
            <person name="Wu W.L."/>
            <person name="Chen Y.Y."/>
            <person name="Chang S.B."/>
            <person name="Sakamoto S."/>
            <person name="Ohme-Takagi M."/>
            <person name="Yagi M."/>
            <person name="Zeng S.J."/>
            <person name="Shen C.Y."/>
            <person name="Yeh C.M."/>
            <person name="Luo Y.B."/>
            <person name="Tsai W.C."/>
            <person name="Van de Peer Y."/>
            <person name="Liu Z.J."/>
        </authorList>
    </citation>
    <scope>NUCLEOTIDE SEQUENCE [LARGE SCALE GENOMIC DNA]</scope>
    <source>
        <strain evidence="4">cv. Shenzhen</strain>
        <tissue evidence="3">Stem</tissue>
    </source>
</reference>
<evidence type="ECO:0000256" key="2">
    <source>
        <dbReference type="SAM" id="Phobius"/>
    </source>
</evidence>
<protein>
    <submittedName>
        <fullName evidence="3">Uncharacterized protein</fullName>
    </submittedName>
</protein>
<feature type="transmembrane region" description="Helical" evidence="2">
    <location>
        <begin position="21"/>
        <end position="45"/>
    </location>
</feature>
<feature type="transmembrane region" description="Helical" evidence="2">
    <location>
        <begin position="188"/>
        <end position="207"/>
    </location>
</feature>
<proteinExistence type="predicted"/>
<gene>
    <name evidence="3" type="ORF">AXF42_Ash004055</name>
</gene>
<evidence type="ECO:0000313" key="3">
    <source>
        <dbReference type="EMBL" id="PKA49515.1"/>
    </source>
</evidence>
<sequence>MCVYQNIDRVRWRSFPESNPILPLCLRLIVFFFFFFFFFFFLLLLHPMCAIRPILIRAQSNTYIDERLRSFESKSFTNLPPLMAQSLLLSSTCNLPSPHFQRQALPRRPAAFAAPAIRLLPQLPTPAKRAAVQPASTQSTSPEEEAGEPKSTIESVFSSTNFEGGSSGRREKTDLNLHVFSLGCIPQWAKVMLVGSVLLLAAIPIWIKNHKIQDVMRKADAVVEVVVTVAEGVKEAAKEMNEALPNGRLKETAFKLQKVASLVGKNAAIADSFLDKVDDAVGELDMDLRPIVEAVGLEKDEEGKKTVAAAEMVVTSTAGEAKEKTAAAAATVLATTTADLKKDQLNS</sequence>
<keyword evidence="2" id="KW-1133">Transmembrane helix</keyword>
<feature type="region of interest" description="Disordered" evidence="1">
    <location>
        <begin position="130"/>
        <end position="168"/>
    </location>
</feature>